<reference evidence="1" key="1">
    <citation type="submission" date="2018-02" db="EMBL/GenBank/DDBJ databases">
        <title>Rhizophora mucronata_Transcriptome.</title>
        <authorList>
            <person name="Meera S.P."/>
            <person name="Sreeshan A."/>
            <person name="Augustine A."/>
        </authorList>
    </citation>
    <scope>NUCLEOTIDE SEQUENCE</scope>
    <source>
        <tissue evidence="1">Leaf</tissue>
    </source>
</reference>
<protein>
    <submittedName>
        <fullName evidence="1">Uncharacterized protein</fullName>
    </submittedName>
</protein>
<evidence type="ECO:0000313" key="1">
    <source>
        <dbReference type="EMBL" id="MBX46372.1"/>
    </source>
</evidence>
<organism evidence="1">
    <name type="scientific">Rhizophora mucronata</name>
    <name type="common">Asiatic mangrove</name>
    <dbReference type="NCBI Taxonomy" id="61149"/>
    <lineage>
        <taxon>Eukaryota</taxon>
        <taxon>Viridiplantae</taxon>
        <taxon>Streptophyta</taxon>
        <taxon>Embryophyta</taxon>
        <taxon>Tracheophyta</taxon>
        <taxon>Spermatophyta</taxon>
        <taxon>Magnoliopsida</taxon>
        <taxon>eudicotyledons</taxon>
        <taxon>Gunneridae</taxon>
        <taxon>Pentapetalae</taxon>
        <taxon>rosids</taxon>
        <taxon>fabids</taxon>
        <taxon>Malpighiales</taxon>
        <taxon>Rhizophoraceae</taxon>
        <taxon>Rhizophora</taxon>
    </lineage>
</organism>
<dbReference type="EMBL" id="GGEC01065888">
    <property type="protein sequence ID" value="MBX46372.1"/>
    <property type="molecule type" value="Transcribed_RNA"/>
</dbReference>
<sequence length="57" mass="6584">MCSLFSSKHLQFWFAVLFKFKIPIVVYCADLLNQQYCLDPSVGLVACFLQFFLLLAC</sequence>
<name>A0A2P2NV40_RHIMU</name>
<accession>A0A2P2NV40</accession>
<dbReference type="AlphaFoldDB" id="A0A2P2NV40"/>
<proteinExistence type="predicted"/>